<dbReference type="RefSeq" id="WP_167052816.1">
    <property type="nucleotide sequence ID" value="NZ_JAAOZR010000005.1"/>
</dbReference>
<protein>
    <submittedName>
        <fullName evidence="3">Prolipoprotein diacylglyceryltransferase</fullName>
    </submittedName>
</protein>
<keyword evidence="2" id="KW-0812">Transmembrane</keyword>
<keyword evidence="2" id="KW-1133">Transmembrane helix</keyword>
<reference evidence="3 4" key="1">
    <citation type="submission" date="2021-03" db="EMBL/GenBank/DDBJ databases">
        <title>Genomic Encyclopedia of Type Strains, Phase IV (KMG-IV): sequencing the most valuable type-strain genomes for metagenomic binning, comparative biology and taxonomic classification.</title>
        <authorList>
            <person name="Goeker M."/>
        </authorList>
    </citation>
    <scope>NUCLEOTIDE SEQUENCE [LARGE SCALE GENOMIC DNA]</scope>
    <source>
        <strain evidence="3 4">DSM 24950</strain>
    </source>
</reference>
<proteinExistence type="predicted"/>
<evidence type="ECO:0000313" key="3">
    <source>
        <dbReference type="EMBL" id="MBP1964668.1"/>
    </source>
</evidence>
<evidence type="ECO:0000256" key="1">
    <source>
        <dbReference type="SAM" id="MobiDB-lite"/>
    </source>
</evidence>
<feature type="compositionally biased region" description="Polar residues" evidence="1">
    <location>
        <begin position="282"/>
        <end position="296"/>
    </location>
</feature>
<feature type="transmembrane region" description="Helical" evidence="2">
    <location>
        <begin position="193"/>
        <end position="211"/>
    </location>
</feature>
<keyword evidence="2" id="KW-0472">Membrane</keyword>
<feature type="transmembrane region" description="Helical" evidence="2">
    <location>
        <begin position="223"/>
        <end position="243"/>
    </location>
</feature>
<keyword evidence="4" id="KW-1185">Reference proteome</keyword>
<comment type="caution">
    <text evidence="3">The sequence shown here is derived from an EMBL/GenBank/DDBJ whole genome shotgun (WGS) entry which is preliminary data.</text>
</comment>
<feature type="transmembrane region" description="Helical" evidence="2">
    <location>
        <begin position="149"/>
        <end position="173"/>
    </location>
</feature>
<sequence length="326" mass="35997">MHISSPLVTMEVIEREGLALVMPDVLQIGPFQLQGKLVALLLACALGLWLIRRAARYAGELTRERDHVRDQGELPTTKPIDDIVFGGAIIVILTWKLGILVTQPSLLWTSPLKLLMVVGSSLEITLGLLLACAYMYFQIRKQRIPLYFFLDIVVIGLTAAAFLYCALVPAYGLPTASPWGIGVKGTVSRFHPYHAYISLLLVPLLVWQIGFERRRKSFGCGFLLKYSLIYGGAAGMLASFFAAAKPVLLYLSLSQLIFLFMLVFGMLLPALAHNTGRRELSAMSQNDSKTQIQQEQQNKEREKAASGAGKEGFVDKKLDGPNRPST</sequence>
<gene>
    <name evidence="3" type="ORF">J2Z65_003891</name>
</gene>
<feature type="transmembrane region" description="Helical" evidence="2">
    <location>
        <begin position="31"/>
        <end position="51"/>
    </location>
</feature>
<evidence type="ECO:0000313" key="4">
    <source>
        <dbReference type="Proteomes" id="UP001519344"/>
    </source>
</evidence>
<dbReference type="Proteomes" id="UP001519344">
    <property type="component" value="Unassembled WGS sequence"/>
</dbReference>
<feature type="region of interest" description="Disordered" evidence="1">
    <location>
        <begin position="282"/>
        <end position="326"/>
    </location>
</feature>
<dbReference type="EMBL" id="JAGGKV010000010">
    <property type="protein sequence ID" value="MBP1964668.1"/>
    <property type="molecule type" value="Genomic_DNA"/>
</dbReference>
<name>A0ABS4I171_9BACL</name>
<accession>A0ABS4I171</accession>
<dbReference type="InterPro" id="IPR001640">
    <property type="entry name" value="Lgt"/>
</dbReference>
<organism evidence="3 4">
    <name type="scientific">Paenibacillus aceris</name>
    <dbReference type="NCBI Taxonomy" id="869555"/>
    <lineage>
        <taxon>Bacteria</taxon>
        <taxon>Bacillati</taxon>
        <taxon>Bacillota</taxon>
        <taxon>Bacilli</taxon>
        <taxon>Bacillales</taxon>
        <taxon>Paenibacillaceae</taxon>
        <taxon>Paenibacillus</taxon>
    </lineage>
</organism>
<dbReference type="Pfam" id="PF01790">
    <property type="entry name" value="LGT"/>
    <property type="match status" value="1"/>
</dbReference>
<feature type="transmembrane region" description="Helical" evidence="2">
    <location>
        <begin position="114"/>
        <end position="137"/>
    </location>
</feature>
<feature type="transmembrane region" description="Helical" evidence="2">
    <location>
        <begin position="249"/>
        <end position="271"/>
    </location>
</feature>
<feature type="transmembrane region" description="Helical" evidence="2">
    <location>
        <begin position="83"/>
        <end position="102"/>
    </location>
</feature>
<evidence type="ECO:0000256" key="2">
    <source>
        <dbReference type="SAM" id="Phobius"/>
    </source>
</evidence>